<dbReference type="EMBL" id="PVWK01000017">
    <property type="protein sequence ID" value="PSB33679.1"/>
    <property type="molecule type" value="Genomic_DNA"/>
</dbReference>
<feature type="domain" description="NfeD-like C-terminal" evidence="1">
    <location>
        <begin position="18"/>
        <end position="71"/>
    </location>
</feature>
<dbReference type="Gene3D" id="2.40.50.140">
    <property type="entry name" value="Nucleic acid-binding proteins"/>
    <property type="match status" value="1"/>
</dbReference>
<dbReference type="AlphaFoldDB" id="A0A2T1ELQ8"/>
<accession>A0A2T1ELQ8</accession>
<sequence>MSLTVTPETIEFFAQAAIGQVEQPITLHQRGRVRFMATTWFARFYQPNAQTQALAGTHVKVIGREGLTLLVVAVGDDQHQLQMPVARPESHQLGLLGLLQQVNAWFAA</sequence>
<protein>
    <recommendedName>
        <fullName evidence="1">NfeD-like C-terminal domain-containing protein</fullName>
    </recommendedName>
</protein>
<evidence type="ECO:0000259" key="1">
    <source>
        <dbReference type="Pfam" id="PF01957"/>
    </source>
</evidence>
<dbReference type="Pfam" id="PF01957">
    <property type="entry name" value="NfeD"/>
    <property type="match status" value="1"/>
</dbReference>
<dbReference type="Proteomes" id="UP000239576">
    <property type="component" value="Unassembled WGS sequence"/>
</dbReference>
<dbReference type="InterPro" id="IPR002810">
    <property type="entry name" value="NfeD-like_C"/>
</dbReference>
<comment type="caution">
    <text evidence="2">The sequence shown here is derived from an EMBL/GenBank/DDBJ whole genome shotgun (WGS) entry which is preliminary data.</text>
</comment>
<evidence type="ECO:0000313" key="2">
    <source>
        <dbReference type="EMBL" id="PSB33679.1"/>
    </source>
</evidence>
<dbReference type="RefSeq" id="WP_106255040.1">
    <property type="nucleotide sequence ID" value="NZ_CAWNSW010000080.1"/>
</dbReference>
<dbReference type="OrthoDB" id="467758at2"/>
<proteinExistence type="predicted"/>
<evidence type="ECO:0000313" key="3">
    <source>
        <dbReference type="Proteomes" id="UP000239576"/>
    </source>
</evidence>
<gene>
    <name evidence="2" type="ORF">C7B82_04130</name>
</gene>
<name>A0A2T1ELQ8_9CYAN</name>
<keyword evidence="3" id="KW-1185">Reference proteome</keyword>
<reference evidence="2 3" key="2">
    <citation type="submission" date="2018-03" db="EMBL/GenBank/DDBJ databases">
        <title>The ancient ancestry and fast evolution of plastids.</title>
        <authorList>
            <person name="Moore K.R."/>
            <person name="Magnabosco C."/>
            <person name="Momper L."/>
            <person name="Gold D.A."/>
            <person name="Bosak T."/>
            <person name="Fournier G.P."/>
        </authorList>
    </citation>
    <scope>NUCLEOTIDE SEQUENCE [LARGE SCALE GENOMIC DNA]</scope>
    <source>
        <strain evidence="2 3">ULC18</strain>
    </source>
</reference>
<organism evidence="2 3">
    <name type="scientific">Stenomitos frigidus ULC18</name>
    <dbReference type="NCBI Taxonomy" id="2107698"/>
    <lineage>
        <taxon>Bacteria</taxon>
        <taxon>Bacillati</taxon>
        <taxon>Cyanobacteriota</taxon>
        <taxon>Cyanophyceae</taxon>
        <taxon>Leptolyngbyales</taxon>
        <taxon>Leptolyngbyaceae</taxon>
        <taxon>Stenomitos</taxon>
    </lineage>
</organism>
<reference evidence="3" key="1">
    <citation type="submission" date="2018-02" db="EMBL/GenBank/DDBJ databases">
        <authorList>
            <person name="Moore K."/>
            <person name="Momper L."/>
        </authorList>
    </citation>
    <scope>NUCLEOTIDE SEQUENCE [LARGE SCALE GENOMIC DNA]</scope>
    <source>
        <strain evidence="3">ULC18</strain>
    </source>
</reference>
<dbReference type="InterPro" id="IPR012340">
    <property type="entry name" value="NA-bd_OB-fold"/>
</dbReference>